<gene>
    <name evidence="2" type="ORF">KOR42_47830</name>
</gene>
<dbReference type="InterPro" id="IPR029060">
    <property type="entry name" value="PIN-like_dom_sf"/>
</dbReference>
<dbReference type="InterPro" id="IPR002716">
    <property type="entry name" value="PIN_dom"/>
</dbReference>
<organism evidence="2 3">
    <name type="scientific">Thalassoglobus neptunius</name>
    <dbReference type="NCBI Taxonomy" id="1938619"/>
    <lineage>
        <taxon>Bacteria</taxon>
        <taxon>Pseudomonadati</taxon>
        <taxon>Planctomycetota</taxon>
        <taxon>Planctomycetia</taxon>
        <taxon>Planctomycetales</taxon>
        <taxon>Planctomycetaceae</taxon>
        <taxon>Thalassoglobus</taxon>
    </lineage>
</organism>
<dbReference type="SUPFAM" id="SSF88723">
    <property type="entry name" value="PIN domain-like"/>
    <property type="match status" value="1"/>
</dbReference>
<protein>
    <recommendedName>
        <fullName evidence="1">PIN domain-containing protein</fullName>
    </recommendedName>
</protein>
<evidence type="ECO:0000313" key="2">
    <source>
        <dbReference type="EMBL" id="TWT41512.1"/>
    </source>
</evidence>
<comment type="caution">
    <text evidence="2">The sequence shown here is derived from an EMBL/GenBank/DDBJ whole genome shotgun (WGS) entry which is preliminary data.</text>
</comment>
<reference evidence="2 3" key="1">
    <citation type="submission" date="2019-02" db="EMBL/GenBank/DDBJ databases">
        <title>Deep-cultivation of Planctomycetes and their phenomic and genomic characterization uncovers novel biology.</title>
        <authorList>
            <person name="Wiegand S."/>
            <person name="Jogler M."/>
            <person name="Boedeker C."/>
            <person name="Pinto D."/>
            <person name="Vollmers J."/>
            <person name="Rivas-Marin E."/>
            <person name="Kohn T."/>
            <person name="Peeters S.H."/>
            <person name="Heuer A."/>
            <person name="Rast P."/>
            <person name="Oberbeckmann S."/>
            <person name="Bunk B."/>
            <person name="Jeske O."/>
            <person name="Meyerdierks A."/>
            <person name="Storesund J.E."/>
            <person name="Kallscheuer N."/>
            <person name="Luecker S."/>
            <person name="Lage O.M."/>
            <person name="Pohl T."/>
            <person name="Merkel B.J."/>
            <person name="Hornburger P."/>
            <person name="Mueller R.-W."/>
            <person name="Bruemmer F."/>
            <person name="Labrenz M."/>
            <person name="Spormann A.M."/>
            <person name="Op Den Camp H."/>
            <person name="Overmann J."/>
            <person name="Amann R."/>
            <person name="Jetten M.S.M."/>
            <person name="Mascher T."/>
            <person name="Medema M.H."/>
            <person name="Devos D.P."/>
            <person name="Kaster A.-K."/>
            <person name="Ovreas L."/>
            <person name="Rohde M."/>
            <person name="Galperin M.Y."/>
            <person name="Jogler C."/>
        </authorList>
    </citation>
    <scope>NUCLEOTIDE SEQUENCE [LARGE SCALE GENOMIC DNA]</scope>
    <source>
        <strain evidence="2 3">KOR42</strain>
    </source>
</reference>
<feature type="domain" description="PIN" evidence="1">
    <location>
        <begin position="5"/>
        <end position="56"/>
    </location>
</feature>
<dbReference type="AlphaFoldDB" id="A0A5C5VVF0"/>
<dbReference type="Gene3D" id="3.40.50.1010">
    <property type="entry name" value="5'-nuclease"/>
    <property type="match status" value="1"/>
</dbReference>
<dbReference type="OrthoDB" id="7062868at2"/>
<dbReference type="RefSeq" id="WP_146512107.1">
    <property type="nucleotide sequence ID" value="NZ_SIHI01000043.1"/>
</dbReference>
<accession>A0A5C5VVF0</accession>
<proteinExistence type="predicted"/>
<name>A0A5C5VVF0_9PLAN</name>
<dbReference type="Proteomes" id="UP000317243">
    <property type="component" value="Unassembled WGS sequence"/>
</dbReference>
<evidence type="ECO:0000259" key="1">
    <source>
        <dbReference type="Pfam" id="PF01850"/>
    </source>
</evidence>
<dbReference type="Pfam" id="PF01850">
    <property type="entry name" value="PIN"/>
    <property type="match status" value="1"/>
</dbReference>
<keyword evidence="3" id="KW-1185">Reference proteome</keyword>
<dbReference type="EMBL" id="SIHI01000043">
    <property type="protein sequence ID" value="TWT41512.1"/>
    <property type="molecule type" value="Genomic_DNA"/>
</dbReference>
<evidence type="ECO:0000313" key="3">
    <source>
        <dbReference type="Proteomes" id="UP000317243"/>
    </source>
</evidence>
<sequence>MSRLLVDTNVLVYAIDQDSKYHLWPRRVLTDENTEIYTTSKNLSEFLAVVTRKDGPHLSCSDAISVIGDFRTSCNVLYPDALSYV</sequence>